<evidence type="ECO:0000313" key="1">
    <source>
        <dbReference type="EMBL" id="SDY61462.1"/>
    </source>
</evidence>
<reference evidence="2" key="1">
    <citation type="submission" date="2016-10" db="EMBL/GenBank/DDBJ databases">
        <authorList>
            <person name="Varghese N."/>
            <person name="Submissions S."/>
        </authorList>
    </citation>
    <scope>NUCLEOTIDE SEQUENCE [LARGE SCALE GENOMIC DNA]</scope>
    <source>
        <strain evidence="2">CGMCC 1.8975</strain>
    </source>
</reference>
<dbReference type="STRING" id="651662.SAMN04488069_110176"/>
<dbReference type="EMBL" id="FNOV01000010">
    <property type="protein sequence ID" value="SDY61462.1"/>
    <property type="molecule type" value="Genomic_DNA"/>
</dbReference>
<dbReference type="InterPro" id="IPR012334">
    <property type="entry name" value="Pectin_lyas_fold"/>
</dbReference>
<protein>
    <submittedName>
        <fullName evidence="1">Poly(Beta-D-mannuronate) lyase</fullName>
    </submittedName>
</protein>
<organism evidence="1 2">
    <name type="scientific">Hymenobacter psychrophilus</name>
    <dbReference type="NCBI Taxonomy" id="651662"/>
    <lineage>
        <taxon>Bacteria</taxon>
        <taxon>Pseudomonadati</taxon>
        <taxon>Bacteroidota</taxon>
        <taxon>Cytophagia</taxon>
        <taxon>Cytophagales</taxon>
        <taxon>Hymenobacteraceae</taxon>
        <taxon>Hymenobacter</taxon>
    </lineage>
</organism>
<dbReference type="Gene3D" id="2.160.20.10">
    <property type="entry name" value="Single-stranded right-handed beta-helix, Pectin lyase-like"/>
    <property type="match status" value="2"/>
</dbReference>
<dbReference type="InterPro" id="IPR006626">
    <property type="entry name" value="PbH1"/>
</dbReference>
<dbReference type="GO" id="GO:0016829">
    <property type="term" value="F:lyase activity"/>
    <property type="evidence" value="ECO:0007669"/>
    <property type="project" value="UniProtKB-KW"/>
</dbReference>
<dbReference type="SUPFAM" id="SSF51126">
    <property type="entry name" value="Pectin lyase-like"/>
    <property type="match status" value="2"/>
</dbReference>
<keyword evidence="2" id="KW-1185">Reference proteome</keyword>
<sequence>MLLTGALVPAARATTTKVADPAAFKAAVPGLRPGDTLVLAAGIWTDAQLVFKGTGTARQNIVLRAERPGTVHLRGRSMLQLSGKFLLVSGLLFEQGSTPGRAVIEFRETGGAPATDSRVTNCAIDGYNQAERFKEDMWVQLFGQRNRFDHNYLGGKMNAGVTLVVDLSGPEHQNNYHRIDHNYFGPRPRLGSNGGETMRVGVSTYSLTSSHTTIEENYFYRCSGEVEIVSIKSGDNVVRRNVFEESEGSVVLRHGNRNVVEGNFFLGNNKPQTGGVRVINAGHRVSGNYFADLRGDRFRAALTVMNGVPNSSINRYHPVRDVLIENNTFVNCADVELAAGRDLERTARPENVRFVNNTFYSPQVDTLFRVHDDISGLSFKNNRVQVGTNSGIAGLPLTAGLSLATSPDGLAVPVMGREKARLTRPVTAAQAGPAWFRPATESIRVGKVWAVPANEPDALQRICRQAQAYDVIELGPGTYPVQNPIAVSVPLTVRAKPGLAARPLVAFAGSRNGFAFFTIENGGSLRLGGLTFDGTSPTEMADCFIRTSAKPMLQHYNLWVDNCQFQNLTEGRKSAFKATPGSYADTVRFSNTIFTDITGDVLSLAAEKDDKGIYNAEFVELRNCLFRNVLAGALDLYRGGNDESTTGPFLWVDHCTFDNVANMELGHVLKVDGVQWSDVRNSLFHNSGRAGRAIQYEDYGWTINWVRNTNFSQAGRLDSFYPIQQQQVTQVPVEFVAPAQLDYRLRNPAPALPAATDGKPLGYYGSEPAQ</sequence>
<dbReference type="Pfam" id="PF14592">
    <property type="entry name" value="Chondroitinas_B"/>
    <property type="match status" value="1"/>
</dbReference>
<gene>
    <name evidence="1" type="ORF">SAMN04488069_110176</name>
</gene>
<evidence type="ECO:0000313" key="2">
    <source>
        <dbReference type="Proteomes" id="UP000199249"/>
    </source>
</evidence>
<accession>A0A1H3LAL8</accession>
<dbReference type="SMART" id="SM00710">
    <property type="entry name" value="PbH1"/>
    <property type="match status" value="7"/>
</dbReference>
<dbReference type="Proteomes" id="UP000199249">
    <property type="component" value="Unassembled WGS sequence"/>
</dbReference>
<proteinExistence type="predicted"/>
<dbReference type="InterPro" id="IPR039513">
    <property type="entry name" value="PL-6"/>
</dbReference>
<dbReference type="RefSeq" id="WP_175471006.1">
    <property type="nucleotide sequence ID" value="NZ_FNOV01000010.1"/>
</dbReference>
<dbReference type="AlphaFoldDB" id="A0A1H3LAL8"/>
<dbReference type="InterPro" id="IPR011050">
    <property type="entry name" value="Pectin_lyase_fold/virulence"/>
</dbReference>
<keyword evidence="1" id="KW-0456">Lyase</keyword>
<name>A0A1H3LAL8_9BACT</name>
<dbReference type="CDD" id="cd14251">
    <property type="entry name" value="PL-6"/>
    <property type="match status" value="1"/>
</dbReference>